<dbReference type="AlphaFoldDB" id="A0A5Q0UF99"/>
<reference evidence="2" key="1">
    <citation type="submission" date="2019-05" db="EMBL/GenBank/DDBJ databases">
        <title>Candidatus Nanohalobium constans, a novel model system to study the DPANN nano-sized archaea: genomic and physiological characterization of a nanoarchaeon co-cultured with its chitinotrophic host.</title>
        <authorList>
            <person name="La Cono V."/>
            <person name="Arcadi E."/>
            <person name="Crisafi F."/>
            <person name="Denaro R."/>
            <person name="La Spada G."/>
            <person name="Messina E."/>
            <person name="Smedile F."/>
            <person name="Toshchakov S.V."/>
            <person name="Shevchenko M.A."/>
            <person name="Golyshin P.N."/>
            <person name="Golyshina O.V."/>
            <person name="Ferrer M."/>
            <person name="Rohde M."/>
            <person name="Mushegian A."/>
            <person name="Sorokin D.Y."/>
            <person name="Giuliano L."/>
            <person name="Yakimov M.M."/>
        </authorList>
    </citation>
    <scope>NUCLEOTIDE SEQUENCE [LARGE SCALE GENOMIC DNA]</scope>
    <source>
        <strain evidence="2">LC1Nh</strain>
    </source>
</reference>
<organism evidence="1 2">
    <name type="scientific">Candidatus Nanohalobium constans</name>
    <dbReference type="NCBI Taxonomy" id="2565781"/>
    <lineage>
        <taxon>Archaea</taxon>
        <taxon>Candidatus Nanohalarchaeota</taxon>
        <taxon>Candidatus Nanohalobia</taxon>
        <taxon>Candidatus Nanohalobiales</taxon>
        <taxon>Candidatus Nanohalobiaceae</taxon>
        <taxon>Candidatus Nanohalobium</taxon>
    </lineage>
</organism>
<protein>
    <submittedName>
        <fullName evidence="1">Putative type IV pilus assembly protein PilN</fullName>
    </submittedName>
</protein>
<name>A0A5Q0UF99_9ARCH</name>
<dbReference type="KEGG" id="ncon:LC1Nh_0347"/>
<dbReference type="EMBL" id="CP040089">
    <property type="protein sequence ID" value="QGA80248.1"/>
    <property type="molecule type" value="Genomic_DNA"/>
</dbReference>
<accession>A0A5Q0UF99</accession>
<keyword evidence="2" id="KW-1185">Reference proteome</keyword>
<gene>
    <name evidence="1" type="ORF">LC1Nh_0347</name>
</gene>
<dbReference type="Proteomes" id="UP000377803">
    <property type="component" value="Chromosome"/>
</dbReference>
<proteinExistence type="predicted"/>
<evidence type="ECO:0000313" key="2">
    <source>
        <dbReference type="Proteomes" id="UP000377803"/>
    </source>
</evidence>
<dbReference type="RefSeq" id="WP_153549986.1">
    <property type="nucleotide sequence ID" value="NZ_CP040089.1"/>
</dbReference>
<evidence type="ECO:0000313" key="1">
    <source>
        <dbReference type="EMBL" id="QGA80248.1"/>
    </source>
</evidence>
<dbReference type="GeneID" id="42364730"/>
<sequence length="192" mass="20619">MFKQSKGITPVIAIVLLLLVTVGAVGVVYTQFQNIADQGDTQFSTDAKNTEVSLVSISENSDNNDSMQLTWTNKQDSVEINQTEMLEMTFIPEDGESGVLFQQVETGSFNSLDVASSDFPSGASSTPQIECFNEEAIAEEDHLVTTGETVTCDTNVKFPGATESISVVVNVKGGDKSWTYECSPSTSSSQTC</sequence>